<accession>A0A8S5TPW7</accession>
<reference evidence="1" key="1">
    <citation type="journal article" date="2021" name="Proc. Natl. Acad. Sci. U.S.A.">
        <title>A Catalog of Tens of Thousands of Viruses from Human Metagenomes Reveals Hidden Associations with Chronic Diseases.</title>
        <authorList>
            <person name="Tisza M.J."/>
            <person name="Buck C.B."/>
        </authorList>
    </citation>
    <scope>NUCLEOTIDE SEQUENCE</scope>
    <source>
        <strain evidence="1">Ct2AC8</strain>
    </source>
</reference>
<organism evidence="1">
    <name type="scientific">Myoviridae sp. ct2AC8</name>
    <dbReference type="NCBI Taxonomy" id="2827655"/>
    <lineage>
        <taxon>Viruses</taxon>
        <taxon>Duplodnaviria</taxon>
        <taxon>Heunggongvirae</taxon>
        <taxon>Uroviricota</taxon>
        <taxon>Caudoviricetes</taxon>
    </lineage>
</organism>
<sequence>MVIKAAFWPFGGQSETDPYDPGKVFFEVNEPTSPYVWEGDIEAGTYRLRLGGPGGNNWSYIGTNRGGSGAGIDSEFELISTAHLRITVGSKGTDSKLEIRNPANPSEYLPIVICGKGSDAGASWGGGAGGVLTVNTRPDLIVWSASPYVWSNGIGGVGSGSSDTASVFTGQDYSRGNHHGTGKLEYLRLKLDAATLAELDKNQGEGKPLAAI</sequence>
<proteinExistence type="predicted"/>
<protein>
    <submittedName>
        <fullName evidence="1">Uncharacterized protein</fullName>
    </submittedName>
</protein>
<dbReference type="EMBL" id="BK032875">
    <property type="protein sequence ID" value="DAF65185.1"/>
    <property type="molecule type" value="Genomic_DNA"/>
</dbReference>
<name>A0A8S5TPW7_9CAUD</name>
<evidence type="ECO:0000313" key="1">
    <source>
        <dbReference type="EMBL" id="DAF65185.1"/>
    </source>
</evidence>